<gene>
    <name evidence="1" type="ORF">LEP1GSC043_1548</name>
</gene>
<sequence>MPLAKTFRNWNVLFGIGFESRTYGLAESRSFSSRTLRANEDLDF</sequence>
<organism evidence="1 2">
    <name type="scientific">Leptospira weilii str. Ecochallenge</name>
    <dbReference type="NCBI Taxonomy" id="1049986"/>
    <lineage>
        <taxon>Bacteria</taxon>
        <taxon>Pseudomonadati</taxon>
        <taxon>Spirochaetota</taxon>
        <taxon>Spirochaetia</taxon>
        <taxon>Leptospirales</taxon>
        <taxon>Leptospiraceae</taxon>
        <taxon>Leptospira</taxon>
    </lineage>
</organism>
<reference evidence="1 2" key="1">
    <citation type="submission" date="2013-02" db="EMBL/GenBank/DDBJ databases">
        <authorList>
            <person name="Harkins D.M."/>
            <person name="Durkin A.S."/>
            <person name="Brinkac L.M."/>
            <person name="Haft D.H."/>
            <person name="Selengut J.D."/>
            <person name="Sanka R."/>
            <person name="DePew J."/>
            <person name="Purushe J."/>
            <person name="Haake D.A."/>
            <person name="Matsunaga J."/>
            <person name="Vinetz J.M."/>
            <person name="Sutton G.G."/>
            <person name="Nierman W.C."/>
            <person name="Fouts D.E."/>
        </authorList>
    </citation>
    <scope>NUCLEOTIDE SEQUENCE [LARGE SCALE GENOMIC DNA]</scope>
    <source>
        <strain evidence="1 2">Ecochallenge</strain>
    </source>
</reference>
<dbReference type="AlphaFoldDB" id="N1UBM4"/>
<accession>N1UBM4</accession>
<evidence type="ECO:0000313" key="1">
    <source>
        <dbReference type="EMBL" id="EMY15354.1"/>
    </source>
</evidence>
<dbReference type="Proteomes" id="UP000012249">
    <property type="component" value="Unassembled WGS sequence"/>
</dbReference>
<proteinExistence type="predicted"/>
<dbReference type="EMBL" id="AHMI02000097">
    <property type="protein sequence ID" value="EMY15354.1"/>
    <property type="molecule type" value="Genomic_DNA"/>
</dbReference>
<comment type="caution">
    <text evidence="1">The sequence shown here is derived from an EMBL/GenBank/DDBJ whole genome shotgun (WGS) entry which is preliminary data.</text>
</comment>
<evidence type="ECO:0000313" key="2">
    <source>
        <dbReference type="Proteomes" id="UP000012249"/>
    </source>
</evidence>
<protein>
    <submittedName>
        <fullName evidence="1">Uncharacterized protein</fullName>
    </submittedName>
</protein>
<name>N1UBM4_9LEPT</name>